<proteinExistence type="predicted"/>
<reference evidence="2" key="1">
    <citation type="submission" date="2022-03" db="EMBL/GenBank/DDBJ databases">
        <authorList>
            <person name="Brunel B."/>
        </authorList>
    </citation>
    <scope>NUCLEOTIDE SEQUENCE</scope>
    <source>
        <strain evidence="2">STM4922sample</strain>
    </source>
</reference>
<evidence type="ECO:0000313" key="2">
    <source>
        <dbReference type="EMBL" id="CAH2400528.1"/>
    </source>
</evidence>
<dbReference type="Pfam" id="PF06191">
    <property type="entry name" value="DUF995"/>
    <property type="match status" value="1"/>
</dbReference>
<dbReference type="RefSeq" id="WP_254025468.1">
    <property type="nucleotide sequence ID" value="NZ_CAKXZS010000018.1"/>
</dbReference>
<accession>A0ABM9DUZ0</accession>
<evidence type="ECO:0008006" key="4">
    <source>
        <dbReference type="Google" id="ProtNLM"/>
    </source>
</evidence>
<evidence type="ECO:0000313" key="3">
    <source>
        <dbReference type="Proteomes" id="UP001152604"/>
    </source>
</evidence>
<dbReference type="InterPro" id="IPR009337">
    <property type="entry name" value="DUF995"/>
</dbReference>
<gene>
    <name evidence="2" type="ORF">MES4922_250027</name>
</gene>
<keyword evidence="3" id="KW-1185">Reference proteome</keyword>
<name>A0ABM9DUZ0_9HYPH</name>
<comment type="caution">
    <text evidence="2">The sequence shown here is derived from an EMBL/GenBank/DDBJ whole genome shotgun (WGS) entry which is preliminary data.</text>
</comment>
<organism evidence="2 3">
    <name type="scientific">Mesorhizobium ventifaucium</name>
    <dbReference type="NCBI Taxonomy" id="666020"/>
    <lineage>
        <taxon>Bacteria</taxon>
        <taxon>Pseudomonadati</taxon>
        <taxon>Pseudomonadota</taxon>
        <taxon>Alphaproteobacteria</taxon>
        <taxon>Hyphomicrobiales</taxon>
        <taxon>Phyllobacteriaceae</taxon>
        <taxon>Mesorhizobium</taxon>
    </lineage>
</organism>
<sequence>MRAFPICLFGAVLTSFVCGSAWADKLPKDAVKLTADEVKAIYSGKTGIWEVSNIYYAPDGTTKGIFGKPKITATFKGTWSVSGNEMCAKNKAKGDPKIYTDCNKFWRSGKKLYDLWSVHYDGSKPDLKGGYTTDTLKRLKKGDLVSKKYAAAGGE</sequence>
<protein>
    <recommendedName>
        <fullName evidence="4">DUF995 domain-containing protein</fullName>
    </recommendedName>
</protein>
<dbReference type="Proteomes" id="UP001152604">
    <property type="component" value="Unassembled WGS sequence"/>
</dbReference>
<dbReference type="EMBL" id="CAKXZS010000018">
    <property type="protein sequence ID" value="CAH2400528.1"/>
    <property type="molecule type" value="Genomic_DNA"/>
</dbReference>
<feature type="chain" id="PRO_5045155996" description="DUF995 domain-containing protein" evidence="1">
    <location>
        <begin position="24"/>
        <end position="155"/>
    </location>
</feature>
<evidence type="ECO:0000256" key="1">
    <source>
        <dbReference type="SAM" id="SignalP"/>
    </source>
</evidence>
<feature type="signal peptide" evidence="1">
    <location>
        <begin position="1"/>
        <end position="23"/>
    </location>
</feature>
<keyword evidence="1" id="KW-0732">Signal</keyword>